<dbReference type="AlphaFoldDB" id="A0A455SGQ2"/>
<dbReference type="PANTHER" id="PTHR43433:SF5">
    <property type="entry name" value="AB HYDROLASE-1 DOMAIN-CONTAINING PROTEIN"/>
    <property type="match status" value="1"/>
</dbReference>
<organism evidence="2">
    <name type="scientific">Thermosporothrix sp. COM3</name>
    <dbReference type="NCBI Taxonomy" id="2490863"/>
    <lineage>
        <taxon>Bacteria</taxon>
        <taxon>Bacillati</taxon>
        <taxon>Chloroflexota</taxon>
        <taxon>Ktedonobacteria</taxon>
        <taxon>Ktedonobacterales</taxon>
        <taxon>Thermosporotrichaceae</taxon>
        <taxon>Thermosporothrix</taxon>
    </lineage>
</organism>
<dbReference type="SUPFAM" id="SSF53474">
    <property type="entry name" value="alpha/beta-Hydrolases"/>
    <property type="match status" value="1"/>
</dbReference>
<accession>A0A455SGQ2</accession>
<dbReference type="Pfam" id="PF12697">
    <property type="entry name" value="Abhydrolase_6"/>
    <property type="match status" value="1"/>
</dbReference>
<dbReference type="Gene3D" id="3.40.50.1820">
    <property type="entry name" value="alpha/beta hydrolase"/>
    <property type="match status" value="1"/>
</dbReference>
<dbReference type="InterPro" id="IPR000073">
    <property type="entry name" value="AB_hydrolase_1"/>
</dbReference>
<dbReference type="InterPro" id="IPR050471">
    <property type="entry name" value="AB_hydrolase"/>
</dbReference>
<protein>
    <recommendedName>
        <fullName evidence="1">AB hydrolase-1 domain-containing protein</fullName>
    </recommendedName>
</protein>
<evidence type="ECO:0000313" key="2">
    <source>
        <dbReference type="EMBL" id="BBH85315.1"/>
    </source>
</evidence>
<evidence type="ECO:0000259" key="1">
    <source>
        <dbReference type="Pfam" id="PF12697"/>
    </source>
</evidence>
<dbReference type="InterPro" id="IPR029058">
    <property type="entry name" value="AB_hydrolase_fold"/>
</dbReference>
<feature type="domain" description="AB hydrolase-1" evidence="1">
    <location>
        <begin position="31"/>
        <end position="157"/>
    </location>
</feature>
<proteinExistence type="predicted"/>
<sequence>MSTTVISHDGTRIVYDRLGEGTPLVLVDGATGHRAFTGFDELARLLASDLSVVWYDRRGRGESTGTAPYTPEREIEDLEAIINDLGGNAFIYGISSGAILALEATRMLQGKVTKLVVYEPPFVVDASRPPVSENYVAHLQDLLAQGRRGDALLYFMTEAVGLPVEYAEPMKHSPQ</sequence>
<dbReference type="PANTHER" id="PTHR43433">
    <property type="entry name" value="HYDROLASE, ALPHA/BETA FOLD FAMILY PROTEIN"/>
    <property type="match status" value="1"/>
</dbReference>
<gene>
    <name evidence="2" type="ORF">KTC_00660</name>
</gene>
<name>A0A455SGQ2_9CHLR</name>
<dbReference type="EMBL" id="AP019376">
    <property type="protein sequence ID" value="BBH85315.1"/>
    <property type="molecule type" value="Genomic_DNA"/>
</dbReference>
<reference evidence="2" key="1">
    <citation type="submission" date="2018-12" db="EMBL/GenBank/DDBJ databases">
        <title>Novel natural products biosynthetic potential of the class Ktedonobacteria.</title>
        <authorList>
            <person name="Zheng Y."/>
            <person name="Saitou A."/>
            <person name="Wang C.M."/>
            <person name="Toyoda A."/>
            <person name="Minakuchi Y."/>
            <person name="Sekiguchi Y."/>
            <person name="Ueda K."/>
            <person name="Takano H."/>
            <person name="Sakai Y."/>
            <person name="Yokota A."/>
            <person name="Yabe S."/>
        </authorList>
    </citation>
    <scope>NUCLEOTIDE SEQUENCE</scope>
    <source>
        <strain evidence="2">COM3</strain>
    </source>
</reference>